<gene>
    <name evidence="2" type="ORF">EDEG_00941</name>
</gene>
<sequence>MRNERNTNPDGRRYSREGRDSEYARNNNRRSYAHRNMNSNFDSRSRHPLDGLGRQHNYVRGNNRSERSFNGRPHRDYDERRKFTGRTQFSRNRVINEQIIERRQRFKRPLPAFTKEELDTQLKKYMSGERVEISYN</sequence>
<feature type="region of interest" description="Disordered" evidence="1">
    <location>
        <begin position="1"/>
        <end position="79"/>
    </location>
</feature>
<reference evidence="3" key="2">
    <citation type="submission" date="2015-07" db="EMBL/GenBank/DDBJ databases">
        <title>Contrasting host-pathogen interactions and genome evolution in two generalist and specialist microsporidian pathogens of mosquitoes.</title>
        <authorList>
            <consortium name="The Broad Institute Genomics Platform"/>
            <consortium name="The Broad Institute Genome Sequencing Center for Infectious Disease"/>
            <person name="Cuomo C.A."/>
            <person name="Sanscrainte N.D."/>
            <person name="Goldberg J.M."/>
            <person name="Heiman D."/>
            <person name="Young S."/>
            <person name="Zeng Q."/>
            <person name="Becnel J.J."/>
            <person name="Birren B.W."/>
        </authorList>
    </citation>
    <scope>NUCLEOTIDE SEQUENCE [LARGE SCALE GENOMIC DNA]</scope>
    <source>
        <strain evidence="3">USNM 41457</strain>
    </source>
</reference>
<organism evidence="2 3">
    <name type="scientific">Edhazardia aedis (strain USNM 41457)</name>
    <name type="common">Microsporidian parasite</name>
    <dbReference type="NCBI Taxonomy" id="1003232"/>
    <lineage>
        <taxon>Eukaryota</taxon>
        <taxon>Fungi</taxon>
        <taxon>Fungi incertae sedis</taxon>
        <taxon>Microsporidia</taxon>
        <taxon>Edhazardia</taxon>
    </lineage>
</organism>
<dbReference type="HOGENOM" id="CLU_1875398_0_0_1"/>
<feature type="compositionally biased region" description="Basic and acidic residues" evidence="1">
    <location>
        <begin position="1"/>
        <end position="23"/>
    </location>
</feature>
<keyword evidence="3" id="KW-1185">Reference proteome</keyword>
<protein>
    <submittedName>
        <fullName evidence="2">Uncharacterized protein</fullName>
    </submittedName>
</protein>
<evidence type="ECO:0000256" key="1">
    <source>
        <dbReference type="SAM" id="MobiDB-lite"/>
    </source>
</evidence>
<comment type="caution">
    <text evidence="2">The sequence shown here is derived from an EMBL/GenBank/DDBJ whole genome shotgun (WGS) entry which is preliminary data.</text>
</comment>
<proteinExistence type="predicted"/>
<reference evidence="2 3" key="1">
    <citation type="submission" date="2011-08" db="EMBL/GenBank/DDBJ databases">
        <authorList>
            <person name="Liu Z.J."/>
            <person name="Shi F.L."/>
            <person name="Lu J.Q."/>
            <person name="Li M."/>
            <person name="Wang Z.L."/>
        </authorList>
    </citation>
    <scope>NUCLEOTIDE SEQUENCE [LARGE SCALE GENOMIC DNA]</scope>
    <source>
        <strain evidence="2 3">USNM 41457</strain>
    </source>
</reference>
<dbReference type="Proteomes" id="UP000003163">
    <property type="component" value="Unassembled WGS sequence"/>
</dbReference>
<evidence type="ECO:0000313" key="2">
    <source>
        <dbReference type="EMBL" id="EJW04910.1"/>
    </source>
</evidence>
<name>J9DQR8_EDHAE</name>
<accession>J9DQR8</accession>
<feature type="compositionally biased region" description="Basic and acidic residues" evidence="1">
    <location>
        <begin position="63"/>
        <end position="79"/>
    </location>
</feature>
<dbReference type="VEuPathDB" id="MicrosporidiaDB:EDEG_00941"/>
<dbReference type="EMBL" id="AFBI03000012">
    <property type="protein sequence ID" value="EJW04910.1"/>
    <property type="molecule type" value="Genomic_DNA"/>
</dbReference>
<evidence type="ECO:0000313" key="3">
    <source>
        <dbReference type="Proteomes" id="UP000003163"/>
    </source>
</evidence>
<dbReference type="AlphaFoldDB" id="J9DQR8"/>
<dbReference type="InParanoid" id="J9DQR8"/>